<dbReference type="GO" id="GO:0003677">
    <property type="term" value="F:DNA binding"/>
    <property type="evidence" value="ECO:0007669"/>
    <property type="project" value="UniProtKB-KW"/>
</dbReference>
<gene>
    <name evidence="4" type="ORF">SERLA73DRAFT_153113</name>
</gene>
<dbReference type="HOGENOM" id="CLU_018294_8_0_1"/>
<evidence type="ECO:0000256" key="1">
    <source>
        <dbReference type="ARBA" id="ARBA00023125"/>
    </source>
</evidence>
<reference evidence="5" key="1">
    <citation type="journal article" date="2011" name="Science">
        <title>The plant cell wall-decomposing machinery underlies the functional diversity of forest fungi.</title>
        <authorList>
            <person name="Eastwood D.C."/>
            <person name="Floudas D."/>
            <person name="Binder M."/>
            <person name="Majcherczyk A."/>
            <person name="Schneider P."/>
            <person name="Aerts A."/>
            <person name="Asiegbu F.O."/>
            <person name="Baker S.E."/>
            <person name="Barry K."/>
            <person name="Bendiksby M."/>
            <person name="Blumentritt M."/>
            <person name="Coutinho P.M."/>
            <person name="Cullen D."/>
            <person name="de Vries R.P."/>
            <person name="Gathman A."/>
            <person name="Goodell B."/>
            <person name="Henrissat B."/>
            <person name="Ihrmark K."/>
            <person name="Kauserud H."/>
            <person name="Kohler A."/>
            <person name="LaButti K."/>
            <person name="Lapidus A."/>
            <person name="Lavin J.L."/>
            <person name="Lee Y.-H."/>
            <person name="Lindquist E."/>
            <person name="Lilly W."/>
            <person name="Lucas S."/>
            <person name="Morin E."/>
            <person name="Murat C."/>
            <person name="Oguiza J.A."/>
            <person name="Park J."/>
            <person name="Pisabarro A.G."/>
            <person name="Riley R."/>
            <person name="Rosling A."/>
            <person name="Salamov A."/>
            <person name="Schmidt O."/>
            <person name="Schmutz J."/>
            <person name="Skrede I."/>
            <person name="Stenlid J."/>
            <person name="Wiebenga A."/>
            <person name="Xie X."/>
            <person name="Kuees U."/>
            <person name="Hibbett D.S."/>
            <person name="Hoffmeister D."/>
            <person name="Hoegberg N."/>
            <person name="Martin F."/>
            <person name="Grigoriev I.V."/>
            <person name="Watkinson S.C."/>
        </authorList>
    </citation>
    <scope>NUCLEOTIDE SEQUENCE [LARGE SCALE GENOMIC DNA]</scope>
    <source>
        <strain evidence="5">strain S7.3</strain>
    </source>
</reference>
<feature type="domain" description="HTH CENPB-type" evidence="3">
    <location>
        <begin position="100"/>
        <end position="154"/>
    </location>
</feature>
<dbReference type="InterPro" id="IPR006600">
    <property type="entry name" value="HTH_CenpB_DNA-bd_dom"/>
</dbReference>
<proteinExistence type="predicted"/>
<evidence type="ECO:0000259" key="3">
    <source>
        <dbReference type="Pfam" id="PF03221"/>
    </source>
</evidence>
<dbReference type="OrthoDB" id="162969at2759"/>
<evidence type="ECO:0000313" key="5">
    <source>
        <dbReference type="Proteomes" id="UP000008063"/>
    </source>
</evidence>
<keyword evidence="5" id="KW-1185">Reference proteome</keyword>
<name>F8Q0K6_SERL3</name>
<dbReference type="EMBL" id="GL945481">
    <property type="protein sequence ID" value="EGN97835.1"/>
    <property type="molecule type" value="Genomic_DNA"/>
</dbReference>
<evidence type="ECO:0000313" key="4">
    <source>
        <dbReference type="EMBL" id="EGN97835.1"/>
    </source>
</evidence>
<dbReference type="OMA" id="EVECAII"/>
<organism evidence="5">
    <name type="scientific">Serpula lacrymans var. lacrymans (strain S7.3)</name>
    <name type="common">Dry rot fungus</name>
    <dbReference type="NCBI Taxonomy" id="936435"/>
    <lineage>
        <taxon>Eukaryota</taxon>
        <taxon>Fungi</taxon>
        <taxon>Dikarya</taxon>
        <taxon>Basidiomycota</taxon>
        <taxon>Agaricomycotina</taxon>
        <taxon>Agaricomycetes</taxon>
        <taxon>Agaricomycetidae</taxon>
        <taxon>Boletales</taxon>
        <taxon>Coniophorineae</taxon>
        <taxon>Serpulaceae</taxon>
        <taxon>Serpula</taxon>
    </lineage>
</organism>
<keyword evidence="1" id="KW-0238">DNA-binding</keyword>
<feature type="compositionally biased region" description="Basic and acidic residues" evidence="2">
    <location>
        <begin position="1"/>
        <end position="12"/>
    </location>
</feature>
<dbReference type="InParanoid" id="F8Q0K6"/>
<dbReference type="STRING" id="936435.F8Q0K6"/>
<dbReference type="AlphaFoldDB" id="F8Q0K6"/>
<sequence>MIEKCKPCEKPAQHTQPAKRQKVDKDLPATSAQPVKNTSRHNLTLSDWSTVYTYIEVDKSALLFNQSTLSRKLHKHPKMENCINNNPSALSSKRPCIVTNSEVECAIILWVKHLESKGDTITGAILQQKWRRFEDKFKVPQKERLGEGWVQFCKAYKIREIQRHGEAGSVNLEAVVAEQQRCQKVLAKYALRDQFNFDETCKIPIPFAELTEGQVLNQQVASK</sequence>
<dbReference type="Pfam" id="PF03221">
    <property type="entry name" value="HTH_Tnp_Tc5"/>
    <property type="match status" value="1"/>
</dbReference>
<evidence type="ECO:0000256" key="2">
    <source>
        <dbReference type="SAM" id="MobiDB-lite"/>
    </source>
</evidence>
<protein>
    <recommendedName>
        <fullName evidence="3">HTH CENPB-type domain-containing protein</fullName>
    </recommendedName>
</protein>
<dbReference type="Proteomes" id="UP000008063">
    <property type="component" value="Unassembled WGS sequence"/>
</dbReference>
<accession>F8Q0K6</accession>
<feature type="region of interest" description="Disordered" evidence="2">
    <location>
        <begin position="1"/>
        <end position="38"/>
    </location>
</feature>